<keyword evidence="1" id="KW-0472">Membrane</keyword>
<dbReference type="AlphaFoldDB" id="A0A1G4BKN8"/>
<evidence type="ECO:0000313" key="3">
    <source>
        <dbReference type="Proteomes" id="UP000176998"/>
    </source>
</evidence>
<gene>
    <name evidence="2" type="ORF">CORC01_02783</name>
</gene>
<evidence type="ECO:0000313" key="2">
    <source>
        <dbReference type="EMBL" id="OHF01905.1"/>
    </source>
</evidence>
<name>A0A1G4BKN8_9PEZI</name>
<feature type="transmembrane region" description="Helical" evidence="1">
    <location>
        <begin position="6"/>
        <end position="23"/>
    </location>
</feature>
<dbReference type="EMBL" id="MJBS01000016">
    <property type="protein sequence ID" value="OHF01905.1"/>
    <property type="molecule type" value="Genomic_DNA"/>
</dbReference>
<protein>
    <submittedName>
        <fullName evidence="2">Uncharacterized protein</fullName>
    </submittedName>
</protein>
<feature type="transmembrane region" description="Helical" evidence="1">
    <location>
        <begin position="35"/>
        <end position="54"/>
    </location>
</feature>
<accession>A0A1G4BKN8</accession>
<keyword evidence="1" id="KW-0812">Transmembrane</keyword>
<comment type="caution">
    <text evidence="2">The sequence shown here is derived from an EMBL/GenBank/DDBJ whole genome shotgun (WGS) entry which is preliminary data.</text>
</comment>
<proteinExistence type="predicted"/>
<dbReference type="GeneID" id="34555943"/>
<evidence type="ECO:0000256" key="1">
    <source>
        <dbReference type="SAM" id="Phobius"/>
    </source>
</evidence>
<keyword evidence="1" id="KW-1133">Transmembrane helix</keyword>
<keyword evidence="3" id="KW-1185">Reference proteome</keyword>
<dbReference type="OrthoDB" id="4823799at2759"/>
<reference evidence="2 3" key="1">
    <citation type="submission" date="2016-09" db="EMBL/GenBank/DDBJ databases">
        <authorList>
            <person name="Capua I."/>
            <person name="De Benedictis P."/>
            <person name="Joannis T."/>
            <person name="Lombin L.H."/>
            <person name="Cattoli G."/>
        </authorList>
    </citation>
    <scope>NUCLEOTIDE SEQUENCE [LARGE SCALE GENOMIC DNA]</scope>
    <source>
        <strain evidence="2 3">IMI 309357</strain>
    </source>
</reference>
<organism evidence="2 3">
    <name type="scientific">Colletotrichum orchidophilum</name>
    <dbReference type="NCBI Taxonomy" id="1209926"/>
    <lineage>
        <taxon>Eukaryota</taxon>
        <taxon>Fungi</taxon>
        <taxon>Dikarya</taxon>
        <taxon>Ascomycota</taxon>
        <taxon>Pezizomycotina</taxon>
        <taxon>Sordariomycetes</taxon>
        <taxon>Hypocreomycetidae</taxon>
        <taxon>Glomerellales</taxon>
        <taxon>Glomerellaceae</taxon>
        <taxon>Colletotrichum</taxon>
    </lineage>
</organism>
<sequence length="56" mass="6302">MARTSLFRISSAFNAFLLTCIILKHVALGVARCTMRHACMVVLMPFMFFHIAIIEG</sequence>
<dbReference type="Proteomes" id="UP000176998">
    <property type="component" value="Unassembled WGS sequence"/>
</dbReference>
<dbReference type="RefSeq" id="XP_022479047.1">
    <property type="nucleotide sequence ID" value="XM_022614433.1"/>
</dbReference>